<gene>
    <name evidence="3" type="ORF">IOQ59_01500</name>
</gene>
<dbReference type="EMBL" id="JADEYS010000001">
    <property type="protein sequence ID" value="MBE9395928.1"/>
    <property type="molecule type" value="Genomic_DNA"/>
</dbReference>
<comment type="caution">
    <text evidence="3">The sequence shown here is derived from an EMBL/GenBank/DDBJ whole genome shotgun (WGS) entry which is preliminary data.</text>
</comment>
<keyword evidence="4" id="KW-1185">Reference proteome</keyword>
<feature type="chain" id="PRO_5035247169" evidence="2">
    <location>
        <begin position="21"/>
        <end position="150"/>
    </location>
</feature>
<reference evidence="3" key="1">
    <citation type="submission" date="2020-10" db="EMBL/GenBank/DDBJ databases">
        <title>Bacterium isolated from coastal waters sediment.</title>
        <authorList>
            <person name="Chen R.-J."/>
            <person name="Lu D.-C."/>
            <person name="Zhu K.-L."/>
            <person name="Du Z.-J."/>
        </authorList>
    </citation>
    <scope>NUCLEOTIDE SEQUENCE</scope>
    <source>
        <strain evidence="3">N1Y112</strain>
    </source>
</reference>
<keyword evidence="2" id="KW-0732">Signal</keyword>
<name>A0A8J7JX45_9GAMM</name>
<sequence>MKTLLVLGLSALILSTDVEASLGYPGQEVQQDIPIPVQASPWGADDQDSATIDPLARIYLDFGIHAPIGRHGRIDLYFGGPGYGYSYPSHYRYRHHYKRYNRHYRPHYRPHFRNHYRPHRSYPHRWKRHHNRGYDRNRYHPGSHQHRQWR</sequence>
<evidence type="ECO:0000313" key="3">
    <source>
        <dbReference type="EMBL" id="MBE9395928.1"/>
    </source>
</evidence>
<dbReference type="Proteomes" id="UP000640333">
    <property type="component" value="Unassembled WGS sequence"/>
</dbReference>
<evidence type="ECO:0000256" key="2">
    <source>
        <dbReference type="SAM" id="SignalP"/>
    </source>
</evidence>
<dbReference type="RefSeq" id="WP_193951480.1">
    <property type="nucleotide sequence ID" value="NZ_JADEYS010000001.1"/>
</dbReference>
<dbReference type="AlphaFoldDB" id="A0A8J7JX45"/>
<evidence type="ECO:0000256" key="1">
    <source>
        <dbReference type="SAM" id="MobiDB-lite"/>
    </source>
</evidence>
<feature type="region of interest" description="Disordered" evidence="1">
    <location>
        <begin position="123"/>
        <end position="150"/>
    </location>
</feature>
<proteinExistence type="predicted"/>
<protein>
    <submittedName>
        <fullName evidence="3">Uncharacterized protein</fullName>
    </submittedName>
</protein>
<feature type="signal peptide" evidence="2">
    <location>
        <begin position="1"/>
        <end position="20"/>
    </location>
</feature>
<accession>A0A8J7JX45</accession>
<evidence type="ECO:0000313" key="4">
    <source>
        <dbReference type="Proteomes" id="UP000640333"/>
    </source>
</evidence>
<organism evidence="3 4">
    <name type="scientific">Pontibacterium sinense</name>
    <dbReference type="NCBI Taxonomy" id="2781979"/>
    <lineage>
        <taxon>Bacteria</taxon>
        <taxon>Pseudomonadati</taxon>
        <taxon>Pseudomonadota</taxon>
        <taxon>Gammaproteobacteria</taxon>
        <taxon>Oceanospirillales</taxon>
        <taxon>Oceanospirillaceae</taxon>
        <taxon>Pontibacterium</taxon>
    </lineage>
</organism>
<feature type="compositionally biased region" description="Basic residues" evidence="1">
    <location>
        <begin position="139"/>
        <end position="150"/>
    </location>
</feature>